<dbReference type="Proteomes" id="UP000290975">
    <property type="component" value="Unassembled WGS sequence"/>
</dbReference>
<dbReference type="InterPro" id="IPR013783">
    <property type="entry name" value="Ig-like_fold"/>
</dbReference>
<dbReference type="Gene3D" id="2.60.40.10">
    <property type="entry name" value="Immunoglobulins"/>
    <property type="match status" value="1"/>
</dbReference>
<feature type="chain" id="PRO_5019068793" description="Carboxypeptidase regulatory-like domain-containing protein" evidence="1">
    <location>
        <begin position="29"/>
        <end position="883"/>
    </location>
</feature>
<dbReference type="SUPFAM" id="SSF49478">
    <property type="entry name" value="Cna protein B-type domain"/>
    <property type="match status" value="1"/>
</dbReference>
<evidence type="ECO:0000256" key="1">
    <source>
        <dbReference type="SAM" id="SignalP"/>
    </source>
</evidence>
<feature type="signal peptide" evidence="1">
    <location>
        <begin position="1"/>
        <end position="28"/>
    </location>
</feature>
<accession>A0A401J6L4</accession>
<organism evidence="2 3">
    <name type="scientific">Sphingobium xenophagum</name>
    <dbReference type="NCBI Taxonomy" id="121428"/>
    <lineage>
        <taxon>Bacteria</taxon>
        <taxon>Pseudomonadati</taxon>
        <taxon>Pseudomonadota</taxon>
        <taxon>Alphaproteobacteria</taxon>
        <taxon>Sphingomonadales</taxon>
        <taxon>Sphingomonadaceae</taxon>
        <taxon>Sphingobium</taxon>
    </lineage>
</organism>
<keyword evidence="1" id="KW-0732">Signal</keyword>
<dbReference type="AlphaFoldDB" id="A0A401J6L4"/>
<dbReference type="EMBL" id="BBQY01000035">
    <property type="protein sequence ID" value="GBH32289.1"/>
    <property type="molecule type" value="Genomic_DNA"/>
</dbReference>
<reference evidence="2 3" key="1">
    <citation type="submission" date="2014-12" db="EMBL/GenBank/DDBJ databases">
        <title>Whole genome sequencing of Sphingobium xenophagum OW59.</title>
        <authorList>
            <person name="Ohta Y."/>
            <person name="Nishi S."/>
            <person name="Hatada Y."/>
        </authorList>
    </citation>
    <scope>NUCLEOTIDE SEQUENCE [LARGE SCALE GENOMIC DNA]</scope>
    <source>
        <strain evidence="2 3">OW59</strain>
    </source>
</reference>
<evidence type="ECO:0008006" key="4">
    <source>
        <dbReference type="Google" id="ProtNLM"/>
    </source>
</evidence>
<evidence type="ECO:0000313" key="2">
    <source>
        <dbReference type="EMBL" id="GBH32289.1"/>
    </source>
</evidence>
<protein>
    <recommendedName>
        <fullName evidence="4">Carboxypeptidase regulatory-like domain-containing protein</fullName>
    </recommendedName>
</protein>
<sequence>MNARPRLWRVLLSCLLVLLLLRAGPAMAAAALLSADDALLFDARVGSLSVGNGIRGFTVEDAICLDMGDVIEALKIAVVPSEDKRRAQGWAFDEARHIAIDRDTGEARFGTEYMRLGANDIHDSRSGWCVDTQALGRWLGVTFDADTTNAILTITSPAPLPIEAALRRTAAAERLATKTQPQTAGLEKHRFPYRLWRMPALDASLAAGWQRDAKGAQVRTTRYEMLASGELAYASAEARLASDANAMPDSLRLRLYRADPDGQLLGPLAATQAAIGDVDSFAIPLVAGSASGRGVALTNRPLDAIGEFDKVALTGLLPQGWDAELYRNGELLRVVPADADGRYAFRDIALRHGVNVLEVVRYGPQGQVRRERRVYNIAAQSPGPGETWWSTNIVQGNHDLLRFGTSRQTPASGWRGSMAVDHGLGRGTSIGAAIVRAPSSDGSADYGHLNLRGGLGGMLGEVSWAGRRGGGSAMRASVVGDLFKTSIAVEAVHNRGLRSERMDPALRSYVGVALDRPVHAAGLILPLHFDLRSTRQQSGQGVEANGRLSVATRSVAASLVGGWSRFQSSDGMARESATAGLLVSGRAGKVRLRGEVHWRLKPDPTLMGVQLTANRALGATDMVQISANYAAGEKKVAIDAAYARDFGPAALTLNLSGDSRRAVAIGLGLTFSVGPGANGRFGRVRSASQARGGGLLVRAFRDLDGNGRRDAGEPPFADPVGVLVNDLPLPARLRGEEARDIELDGLSPATPIKIALDEASLSDPFDIPSNPGVLVTPRAGLHEVVELGVSPSASVEGTLAMNGRALAGETIELLTMDGTSAYRARTEFDGMFSFERVRYGRYRLKVAQGRHPQVEQIVELGQARSMARLGVIDVGTVQRMAAR</sequence>
<name>A0A401J6L4_SPHXE</name>
<comment type="caution">
    <text evidence="2">The sequence shown here is derived from an EMBL/GenBank/DDBJ whole genome shotgun (WGS) entry which is preliminary data.</text>
</comment>
<dbReference type="RefSeq" id="WP_086486116.1">
    <property type="nucleotide sequence ID" value="NZ_BBQY01000035.1"/>
</dbReference>
<dbReference type="STRING" id="1192759.GCA_000277525_01006"/>
<keyword evidence="3" id="KW-1185">Reference proteome</keyword>
<evidence type="ECO:0000313" key="3">
    <source>
        <dbReference type="Proteomes" id="UP000290975"/>
    </source>
</evidence>
<proteinExistence type="predicted"/>
<gene>
    <name evidence="2" type="ORF">MBESOW_P3521</name>
</gene>